<accession>A0A1L7NXZ0</accession>
<sequence length="108" mass="12755">MTYAIIQTGGHQLFIEPGNFYNIKNFPKTKSDTLLKINRVLLFNSNNEIVIGQPFIKNITVEARITKNFQAPKILIYKMRRKKKTRRKYGQRQSLIQVFIEKIELNKI</sequence>
<keyword evidence="4" id="KW-0694">RNA-binding</keyword>
<keyword evidence="6" id="KW-0150">Chloroplast</keyword>
<dbReference type="GO" id="GO:0006412">
    <property type="term" value="P:translation"/>
    <property type="evidence" value="ECO:0007669"/>
    <property type="project" value="UniProtKB-UniRule"/>
</dbReference>
<organism evidence="6">
    <name type="scientific">Palmophyllum crassum</name>
    <dbReference type="NCBI Taxonomy" id="1615899"/>
    <lineage>
        <taxon>Eukaryota</taxon>
        <taxon>Viridiplantae</taxon>
        <taxon>Prasinodermophyta</taxon>
        <taxon>Palmophyllophyceae</taxon>
        <taxon>Palmophyllales</taxon>
        <taxon>Palmophyllaceae</taxon>
        <taxon>Palmophyllum</taxon>
    </lineage>
</organism>
<comment type="subcellular location">
    <subcellularLocation>
        <location evidence="4">Plastid</location>
        <location evidence="4">Chloroplast</location>
    </subcellularLocation>
</comment>
<geneLocation type="chloroplast" evidence="6"/>
<name>A0A1L7NXZ0_9VIRI</name>
<gene>
    <name evidence="4 6" type="primary">rpl21</name>
</gene>
<evidence type="ECO:0000256" key="1">
    <source>
        <dbReference type="ARBA" id="ARBA00008563"/>
    </source>
</evidence>
<dbReference type="InterPro" id="IPR001787">
    <property type="entry name" value="Ribosomal_bL21"/>
</dbReference>
<keyword evidence="4" id="KW-0699">rRNA-binding</keyword>
<keyword evidence="6" id="KW-0934">Plastid</keyword>
<keyword evidence="2 4" id="KW-0689">Ribosomal protein</keyword>
<dbReference type="InterPro" id="IPR028909">
    <property type="entry name" value="bL21-like"/>
</dbReference>
<evidence type="ECO:0000256" key="5">
    <source>
        <dbReference type="RuleBase" id="RU000563"/>
    </source>
</evidence>
<proteinExistence type="inferred from homology"/>
<dbReference type="GO" id="GO:0019843">
    <property type="term" value="F:rRNA binding"/>
    <property type="evidence" value="ECO:0007669"/>
    <property type="project" value="UniProtKB-UniRule"/>
</dbReference>
<evidence type="ECO:0000256" key="3">
    <source>
        <dbReference type="ARBA" id="ARBA00023274"/>
    </source>
</evidence>
<dbReference type="InterPro" id="IPR036164">
    <property type="entry name" value="bL21-like_sf"/>
</dbReference>
<dbReference type="NCBIfam" id="TIGR00061">
    <property type="entry name" value="L21"/>
    <property type="match status" value="1"/>
</dbReference>
<comment type="subunit">
    <text evidence="4 5">Part of the 50S ribosomal subunit.</text>
</comment>
<dbReference type="HAMAP" id="MF_01363">
    <property type="entry name" value="Ribosomal_bL21"/>
    <property type="match status" value="1"/>
</dbReference>
<dbReference type="GeneID" id="30862131"/>
<protein>
    <recommendedName>
        <fullName evidence="4">Large ribosomal subunit protein bL21c</fullName>
    </recommendedName>
</protein>
<dbReference type="AlphaFoldDB" id="A0A1L7NXZ0"/>
<dbReference type="PANTHER" id="PTHR21349">
    <property type="entry name" value="50S RIBOSOMAL PROTEIN L21"/>
    <property type="match status" value="1"/>
</dbReference>
<reference evidence="6" key="1">
    <citation type="submission" date="2016-12" db="EMBL/GenBank/DDBJ databases">
        <title>Plant chloroplast DNA.</title>
        <authorList>
            <person name="Ihara K."/>
            <person name="Takabayashi A."/>
        </authorList>
    </citation>
    <scope>NUCLEOTIDE SEQUENCE</scope>
</reference>
<dbReference type="GO" id="GO:0005762">
    <property type="term" value="C:mitochondrial large ribosomal subunit"/>
    <property type="evidence" value="ECO:0007669"/>
    <property type="project" value="TreeGrafter"/>
</dbReference>
<evidence type="ECO:0000256" key="4">
    <source>
        <dbReference type="HAMAP-Rule" id="MF_01363"/>
    </source>
</evidence>
<dbReference type="GO" id="GO:0003735">
    <property type="term" value="F:structural constituent of ribosome"/>
    <property type="evidence" value="ECO:0007669"/>
    <property type="project" value="InterPro"/>
</dbReference>
<evidence type="ECO:0000256" key="2">
    <source>
        <dbReference type="ARBA" id="ARBA00022980"/>
    </source>
</evidence>
<dbReference type="SUPFAM" id="SSF141091">
    <property type="entry name" value="L21p-like"/>
    <property type="match status" value="1"/>
</dbReference>
<dbReference type="GO" id="GO:0009507">
    <property type="term" value="C:chloroplast"/>
    <property type="evidence" value="ECO:0007669"/>
    <property type="project" value="UniProtKB-SubCell"/>
</dbReference>
<dbReference type="EMBL" id="AP017927">
    <property type="protein sequence ID" value="BAW34788.1"/>
    <property type="molecule type" value="Genomic_DNA"/>
</dbReference>
<comment type="function">
    <text evidence="4 5">This protein binds to 23S rRNA.</text>
</comment>
<dbReference type="PANTHER" id="PTHR21349:SF0">
    <property type="entry name" value="LARGE RIBOSOMAL SUBUNIT PROTEIN BL21M"/>
    <property type="match status" value="1"/>
</dbReference>
<evidence type="ECO:0000313" key="6">
    <source>
        <dbReference type="EMBL" id="BAW34788.1"/>
    </source>
</evidence>
<dbReference type="Pfam" id="PF00829">
    <property type="entry name" value="Ribosomal_L21p"/>
    <property type="match status" value="1"/>
</dbReference>
<dbReference type="RefSeq" id="YP_009340841.1">
    <property type="nucleotide sequence ID" value="NC_033387.1"/>
</dbReference>
<keyword evidence="3 4" id="KW-0687">Ribonucleoprotein</keyword>
<comment type="similarity">
    <text evidence="1 4 5">Belongs to the bacterial ribosomal protein bL21 family.</text>
</comment>